<feature type="transmembrane region" description="Helical" evidence="10">
    <location>
        <begin position="507"/>
        <end position="531"/>
    </location>
</feature>
<comment type="similarity">
    <text evidence="2">Belongs to the ABC transporter superfamily. ABCG family. PDR (TC 3.A.1.205) subfamily.</text>
</comment>
<evidence type="ECO:0000256" key="8">
    <source>
        <dbReference type="ARBA" id="ARBA00023136"/>
    </source>
</evidence>
<dbReference type="Pfam" id="PF19055">
    <property type="entry name" value="ABC2_membrane_7"/>
    <property type="match status" value="1"/>
</dbReference>
<keyword evidence="6" id="KW-0067">ATP-binding</keyword>
<feature type="transmembrane region" description="Helical" evidence="10">
    <location>
        <begin position="624"/>
        <end position="645"/>
    </location>
</feature>
<dbReference type="AlphaFoldDB" id="F9FGQ1"/>
<evidence type="ECO:0000256" key="3">
    <source>
        <dbReference type="ARBA" id="ARBA00022448"/>
    </source>
</evidence>
<dbReference type="PANTHER" id="PTHR19241">
    <property type="entry name" value="ATP-BINDING CASSETTE TRANSPORTER"/>
    <property type="match status" value="1"/>
</dbReference>
<evidence type="ECO:0000259" key="11">
    <source>
        <dbReference type="PROSITE" id="PS50893"/>
    </source>
</evidence>
<dbReference type="CDD" id="cd03232">
    <property type="entry name" value="ABCG_PDR_domain2"/>
    <property type="match status" value="1"/>
</dbReference>
<feature type="region of interest" description="Disordered" evidence="9">
    <location>
        <begin position="344"/>
        <end position="365"/>
    </location>
</feature>
<evidence type="ECO:0000256" key="6">
    <source>
        <dbReference type="ARBA" id="ARBA00022840"/>
    </source>
</evidence>
<evidence type="ECO:0000256" key="2">
    <source>
        <dbReference type="ARBA" id="ARBA00006012"/>
    </source>
</evidence>
<dbReference type="InterPro" id="IPR027417">
    <property type="entry name" value="P-loop_NTPase"/>
</dbReference>
<sequence length="668" mass="73226">ADVLVFLHDRIPGLTTKADSKLKGKADVEQPLVVNSTPVQVVVNKGTAPQADQGVFAWRKLTYDVMIKGESRRLLNDACGWVKPGSMIALMGVSGAGKTTLLNALAQRMPAGDVKGEFYVNGKPLPESFKSDVGYVQQQDVHLETSTVREALQFSAMLRQSRDIPIRQKLEFAEETIHLLGMDDFADAIVGLPGKGLNAEQRKRLSIGVELAGKPSLLLFLDEPTSGLDSQSSEAILALLKKLAASGLGILCTIHQPSAMLFQRFDRLLLMARGGKVAYFGDIGNSSEAVLRYFDARAPRRCKDAENPAEYILGMIGNTDGQGIDWPGLWDRSTEANVVSTELERISKSSSQTTSPESDLGQGRTHGTYRLPLSSQLPIPGQSILGVQNAIFSILMVCAMFSSLVQQIMPKFIMQRTVYEVREKHSNMYSWVALIFANILVEIPYHLVLGIITFAIFNYTVFGIRSPEDQGLVLLFFTYFYVLVGTFAVMVTAPLPDATTAGRITTVLFSMMILFAGVFQTPTALPGFWIFMYRVSPMTYLVGGVSVSGLSGDPVVCSQSELAVFQPPAGDTCGSYMQPYLEQGATGTLLNPSAAANCSYCPLQYADQILARSGMYYQDRWRDWALGFAYIAFNILATFVLYSLLRLGLLGSGFNKVKQLFRRKKAAQ</sequence>
<dbReference type="PROSITE" id="PS50893">
    <property type="entry name" value="ABC_TRANSPORTER_2"/>
    <property type="match status" value="1"/>
</dbReference>
<evidence type="ECO:0000256" key="4">
    <source>
        <dbReference type="ARBA" id="ARBA00022692"/>
    </source>
</evidence>
<dbReference type="SUPFAM" id="SSF52540">
    <property type="entry name" value="P-loop containing nucleoside triphosphate hydrolases"/>
    <property type="match status" value="1"/>
</dbReference>
<comment type="subcellular location">
    <subcellularLocation>
        <location evidence="1">Membrane</location>
        <topology evidence="1">Multi-pass membrane protein</topology>
    </subcellularLocation>
</comment>
<dbReference type="FunFam" id="3.40.50.300:FF:000054">
    <property type="entry name" value="ABC multidrug transporter atrF"/>
    <property type="match status" value="1"/>
</dbReference>
<dbReference type="OrthoDB" id="66620at2759"/>
<dbReference type="InterPro" id="IPR003593">
    <property type="entry name" value="AAA+_ATPase"/>
</dbReference>
<dbReference type="InterPro" id="IPR013525">
    <property type="entry name" value="ABC2_TM"/>
</dbReference>
<feature type="non-terminal residue" evidence="12">
    <location>
        <position position="1"/>
    </location>
</feature>
<protein>
    <recommendedName>
        <fullName evidence="11">ABC transporter domain-containing protein</fullName>
    </recommendedName>
</protein>
<accession>F9FGQ1</accession>
<gene>
    <name evidence="12" type="ORF">FOXB_05580</name>
</gene>
<feature type="transmembrane region" description="Helical" evidence="10">
    <location>
        <begin position="384"/>
        <end position="405"/>
    </location>
</feature>
<comment type="caution">
    <text evidence="12">The sequence shown here is derived from an EMBL/GenBank/DDBJ whole genome shotgun (WGS) entry which is preliminary data.</text>
</comment>
<feature type="transmembrane region" description="Helical" evidence="10">
    <location>
        <begin position="447"/>
        <end position="464"/>
    </location>
</feature>
<keyword evidence="4 10" id="KW-0812">Transmembrane</keyword>
<organism evidence="12">
    <name type="scientific">Fusarium oxysporum (strain Fo5176)</name>
    <name type="common">Fusarium vascular wilt</name>
    <dbReference type="NCBI Taxonomy" id="660025"/>
    <lineage>
        <taxon>Eukaryota</taxon>
        <taxon>Fungi</taxon>
        <taxon>Dikarya</taxon>
        <taxon>Ascomycota</taxon>
        <taxon>Pezizomycotina</taxon>
        <taxon>Sordariomycetes</taxon>
        <taxon>Hypocreomycetidae</taxon>
        <taxon>Hypocreales</taxon>
        <taxon>Nectriaceae</taxon>
        <taxon>Fusarium</taxon>
        <taxon>Fusarium oxysporum species complex</taxon>
    </lineage>
</organism>
<feature type="transmembrane region" description="Helical" evidence="10">
    <location>
        <begin position="426"/>
        <end position="441"/>
    </location>
</feature>
<keyword evidence="5" id="KW-0547">Nucleotide-binding</keyword>
<keyword evidence="3" id="KW-0813">Transport</keyword>
<dbReference type="GO" id="GO:0016887">
    <property type="term" value="F:ATP hydrolysis activity"/>
    <property type="evidence" value="ECO:0007669"/>
    <property type="project" value="InterPro"/>
</dbReference>
<evidence type="ECO:0000256" key="1">
    <source>
        <dbReference type="ARBA" id="ARBA00004141"/>
    </source>
</evidence>
<name>F9FGQ1_FUSOF</name>
<evidence type="ECO:0000256" key="5">
    <source>
        <dbReference type="ARBA" id="ARBA00022741"/>
    </source>
</evidence>
<dbReference type="InterPro" id="IPR034003">
    <property type="entry name" value="ABCG_PDR_2"/>
</dbReference>
<keyword evidence="7 10" id="KW-1133">Transmembrane helix</keyword>
<evidence type="ECO:0000313" key="12">
    <source>
        <dbReference type="EMBL" id="EGU83906.1"/>
    </source>
</evidence>
<evidence type="ECO:0000256" key="10">
    <source>
        <dbReference type="SAM" id="Phobius"/>
    </source>
</evidence>
<feature type="transmembrane region" description="Helical" evidence="10">
    <location>
        <begin position="471"/>
        <end position="495"/>
    </location>
</feature>
<reference evidence="12" key="1">
    <citation type="journal article" date="2012" name="Mol. Plant Microbe Interact.">
        <title>A highly conserved effector in Fusarium oxysporum is required for full virulence on Arabidopsis.</title>
        <authorList>
            <person name="Thatcher L.F."/>
            <person name="Gardiner D.M."/>
            <person name="Kazan K."/>
            <person name="Manners J."/>
        </authorList>
    </citation>
    <scope>NUCLEOTIDE SEQUENCE [LARGE SCALE GENOMIC DNA]</scope>
    <source>
        <strain evidence="12">Fo5176</strain>
    </source>
</reference>
<dbReference type="GO" id="GO:0140359">
    <property type="term" value="F:ABC-type transporter activity"/>
    <property type="evidence" value="ECO:0007669"/>
    <property type="project" value="InterPro"/>
</dbReference>
<feature type="domain" description="ABC transporter" evidence="11">
    <location>
        <begin position="60"/>
        <end position="299"/>
    </location>
</feature>
<dbReference type="STRING" id="660025.F9FGQ1"/>
<evidence type="ECO:0000256" key="7">
    <source>
        <dbReference type="ARBA" id="ARBA00022989"/>
    </source>
</evidence>
<evidence type="ECO:0000256" key="9">
    <source>
        <dbReference type="SAM" id="MobiDB-lite"/>
    </source>
</evidence>
<dbReference type="InterPro" id="IPR003439">
    <property type="entry name" value="ABC_transporter-like_ATP-bd"/>
</dbReference>
<dbReference type="GO" id="GO:0016020">
    <property type="term" value="C:membrane"/>
    <property type="evidence" value="ECO:0007669"/>
    <property type="project" value="UniProtKB-SubCell"/>
</dbReference>
<dbReference type="EMBL" id="AFQF01001771">
    <property type="protein sequence ID" value="EGU83906.1"/>
    <property type="molecule type" value="Genomic_DNA"/>
</dbReference>
<dbReference type="SMART" id="SM00382">
    <property type="entry name" value="AAA"/>
    <property type="match status" value="1"/>
</dbReference>
<dbReference type="Pfam" id="PF00005">
    <property type="entry name" value="ABC_tran"/>
    <property type="match status" value="1"/>
</dbReference>
<dbReference type="Pfam" id="PF01061">
    <property type="entry name" value="ABC2_membrane"/>
    <property type="match status" value="1"/>
</dbReference>
<dbReference type="GO" id="GO:0005524">
    <property type="term" value="F:ATP binding"/>
    <property type="evidence" value="ECO:0007669"/>
    <property type="project" value="UniProtKB-KW"/>
</dbReference>
<feature type="compositionally biased region" description="Low complexity" evidence="9">
    <location>
        <begin position="348"/>
        <end position="358"/>
    </location>
</feature>
<proteinExistence type="inferred from homology"/>
<keyword evidence="8 10" id="KW-0472">Membrane</keyword>
<dbReference type="InterPro" id="IPR043926">
    <property type="entry name" value="ABCG_dom"/>
</dbReference>
<dbReference type="Gene3D" id="3.40.50.300">
    <property type="entry name" value="P-loop containing nucleotide triphosphate hydrolases"/>
    <property type="match status" value="1"/>
</dbReference>